<keyword evidence="2" id="KW-0732">Signal</keyword>
<evidence type="ECO:0000313" key="3">
    <source>
        <dbReference type="EMBL" id="SDF52144.1"/>
    </source>
</evidence>
<proteinExistence type="predicted"/>
<name>A0A1G7LS16_9FLAO</name>
<accession>A0A1G7LS16</accession>
<dbReference type="EMBL" id="FNBH01000002">
    <property type="protein sequence ID" value="SDF52144.1"/>
    <property type="molecule type" value="Genomic_DNA"/>
</dbReference>
<reference evidence="4" key="1">
    <citation type="submission" date="2016-10" db="EMBL/GenBank/DDBJ databases">
        <authorList>
            <person name="Varghese N."/>
            <person name="Submissions S."/>
        </authorList>
    </citation>
    <scope>NUCLEOTIDE SEQUENCE [LARGE SCALE GENOMIC DNA]</scope>
    <source>
        <strain evidence="4">DSM 19684</strain>
    </source>
</reference>
<feature type="chain" id="PRO_5011608955" evidence="2">
    <location>
        <begin position="22"/>
        <end position="92"/>
    </location>
</feature>
<keyword evidence="4" id="KW-1185">Reference proteome</keyword>
<dbReference type="STRING" id="454006.SAMN05421825_1581"/>
<dbReference type="Proteomes" id="UP000199203">
    <property type="component" value="Unassembled WGS sequence"/>
</dbReference>
<feature type="region of interest" description="Disordered" evidence="1">
    <location>
        <begin position="70"/>
        <end position="92"/>
    </location>
</feature>
<evidence type="ECO:0000256" key="2">
    <source>
        <dbReference type="SAM" id="SignalP"/>
    </source>
</evidence>
<evidence type="ECO:0000313" key="4">
    <source>
        <dbReference type="Proteomes" id="UP000199203"/>
    </source>
</evidence>
<feature type="signal peptide" evidence="2">
    <location>
        <begin position="1"/>
        <end position="21"/>
    </location>
</feature>
<dbReference type="OrthoDB" id="9883314at2"/>
<feature type="compositionally biased region" description="Basic and acidic residues" evidence="1">
    <location>
        <begin position="70"/>
        <end position="81"/>
    </location>
</feature>
<dbReference type="RefSeq" id="WP_089872977.1">
    <property type="nucleotide sequence ID" value="NZ_FNBH01000002.1"/>
</dbReference>
<evidence type="ECO:0000256" key="1">
    <source>
        <dbReference type="SAM" id="MobiDB-lite"/>
    </source>
</evidence>
<sequence>MMKILIIFILCISTKSFSQLASNARNGNISAIKNKEGNILTIDSVQKNVIVLNSMGRFAKPMIINKMDTTKKDQMISEKKQPQLLSTKRKQE</sequence>
<protein>
    <submittedName>
        <fullName evidence="3">Uncharacterized protein</fullName>
    </submittedName>
</protein>
<dbReference type="AlphaFoldDB" id="A0A1G7LS16"/>
<organism evidence="3 4">
    <name type="scientific">Epilithonimonas hungarica</name>
    <dbReference type="NCBI Taxonomy" id="454006"/>
    <lineage>
        <taxon>Bacteria</taxon>
        <taxon>Pseudomonadati</taxon>
        <taxon>Bacteroidota</taxon>
        <taxon>Flavobacteriia</taxon>
        <taxon>Flavobacteriales</taxon>
        <taxon>Weeksellaceae</taxon>
        <taxon>Chryseobacterium group</taxon>
        <taxon>Epilithonimonas</taxon>
    </lineage>
</organism>
<gene>
    <name evidence="3" type="ORF">SAMN05421825_1581</name>
</gene>